<evidence type="ECO:0000256" key="4">
    <source>
        <dbReference type="ARBA" id="ARBA00022737"/>
    </source>
</evidence>
<evidence type="ECO:0000256" key="7">
    <source>
        <dbReference type="ARBA" id="ARBA00039966"/>
    </source>
</evidence>
<dbReference type="Pfam" id="PF21033">
    <property type="entry name" value="RMD1-3"/>
    <property type="match status" value="1"/>
</dbReference>
<keyword evidence="5" id="KW-0802">TPR repeat</keyword>
<dbReference type="PANTHER" id="PTHR16056">
    <property type="entry name" value="REGULATOR OF MICROTUBULE DYNAMICS PROTEIN"/>
    <property type="match status" value="1"/>
</dbReference>
<keyword evidence="10" id="KW-1185">Reference proteome</keyword>
<protein>
    <recommendedName>
        <fullName evidence="7">Regulator of microtubule dynamics protein 1</fullName>
    </recommendedName>
    <alternativeName>
        <fullName evidence="8">Protein FAM82B</fullName>
    </alternativeName>
</protein>
<keyword evidence="3" id="KW-0963">Cytoplasm</keyword>
<dbReference type="PANTHER" id="PTHR16056:SF16">
    <property type="entry name" value="REGULATOR OF MICROTUBULE DYNAMICS PROTEIN 1"/>
    <property type="match status" value="1"/>
</dbReference>
<comment type="subunit">
    <text evidence="2">Interacts with microtubules.</text>
</comment>
<evidence type="ECO:0000256" key="3">
    <source>
        <dbReference type="ARBA" id="ARBA00022490"/>
    </source>
</evidence>
<evidence type="ECO:0000313" key="9">
    <source>
        <dbReference type="EMBL" id="RMX46285.1"/>
    </source>
</evidence>
<comment type="subcellular location">
    <subcellularLocation>
        <location evidence="1">Cytoplasm</location>
        <location evidence="1">Cytoskeleton</location>
    </subcellularLocation>
</comment>
<dbReference type="InterPro" id="IPR011990">
    <property type="entry name" value="TPR-like_helical_dom_sf"/>
</dbReference>
<proteinExistence type="predicted"/>
<accession>A0A3M6TY03</accession>
<comment type="caution">
    <text evidence="9">The sequence shown here is derived from an EMBL/GenBank/DDBJ whole genome shotgun (WGS) entry which is preliminary data.</text>
</comment>
<evidence type="ECO:0000256" key="2">
    <source>
        <dbReference type="ARBA" id="ARBA00011375"/>
    </source>
</evidence>
<dbReference type="GO" id="GO:0005739">
    <property type="term" value="C:mitochondrion"/>
    <property type="evidence" value="ECO:0007669"/>
    <property type="project" value="TreeGrafter"/>
</dbReference>
<dbReference type="EMBL" id="RCHS01002704">
    <property type="protein sequence ID" value="RMX46285.1"/>
    <property type="molecule type" value="Genomic_DNA"/>
</dbReference>
<dbReference type="OMA" id="KDVEILW"/>
<keyword evidence="4" id="KW-0677">Repeat</keyword>
<reference evidence="9 10" key="1">
    <citation type="journal article" date="2018" name="Sci. Rep.">
        <title>Comparative analysis of the Pocillopora damicornis genome highlights role of immune system in coral evolution.</title>
        <authorList>
            <person name="Cunning R."/>
            <person name="Bay R.A."/>
            <person name="Gillette P."/>
            <person name="Baker A.C."/>
            <person name="Traylor-Knowles N."/>
        </authorList>
    </citation>
    <scope>NUCLEOTIDE SEQUENCE [LARGE SCALE GENOMIC DNA]</scope>
    <source>
        <strain evidence="9">RSMAS</strain>
        <tissue evidence="9">Whole animal</tissue>
    </source>
</reference>
<evidence type="ECO:0000313" key="10">
    <source>
        <dbReference type="Proteomes" id="UP000275408"/>
    </source>
</evidence>
<dbReference type="GO" id="GO:0005876">
    <property type="term" value="C:spindle microtubule"/>
    <property type="evidence" value="ECO:0007669"/>
    <property type="project" value="TreeGrafter"/>
</dbReference>
<dbReference type="AlphaFoldDB" id="A0A3M6TY03"/>
<gene>
    <name evidence="9" type="ORF">pdam_00000592</name>
</gene>
<organism evidence="9 10">
    <name type="scientific">Pocillopora damicornis</name>
    <name type="common">Cauliflower coral</name>
    <name type="synonym">Millepora damicornis</name>
    <dbReference type="NCBI Taxonomy" id="46731"/>
    <lineage>
        <taxon>Eukaryota</taxon>
        <taxon>Metazoa</taxon>
        <taxon>Cnidaria</taxon>
        <taxon>Anthozoa</taxon>
        <taxon>Hexacorallia</taxon>
        <taxon>Scleractinia</taxon>
        <taxon>Astrocoeniina</taxon>
        <taxon>Pocilloporidae</taxon>
        <taxon>Pocillopora</taxon>
    </lineage>
</organism>
<dbReference type="InterPro" id="IPR049039">
    <property type="entry name" value="RMD1-3_a_helical_rpt"/>
</dbReference>
<dbReference type="GO" id="GO:0097431">
    <property type="term" value="C:mitotic spindle pole"/>
    <property type="evidence" value="ECO:0007669"/>
    <property type="project" value="TreeGrafter"/>
</dbReference>
<evidence type="ECO:0000256" key="6">
    <source>
        <dbReference type="ARBA" id="ARBA00023212"/>
    </source>
</evidence>
<dbReference type="GO" id="GO:0008017">
    <property type="term" value="F:microtubule binding"/>
    <property type="evidence" value="ECO:0007669"/>
    <property type="project" value="TreeGrafter"/>
</dbReference>
<keyword evidence="6" id="KW-0206">Cytoskeleton</keyword>
<name>A0A3M6TY03_POCDA</name>
<dbReference type="SUPFAM" id="SSF48452">
    <property type="entry name" value="TPR-like"/>
    <property type="match status" value="1"/>
</dbReference>
<dbReference type="OrthoDB" id="69711at2759"/>
<dbReference type="Proteomes" id="UP000275408">
    <property type="component" value="Unassembled WGS sequence"/>
</dbReference>
<evidence type="ECO:0000256" key="8">
    <source>
        <dbReference type="ARBA" id="ARBA00041958"/>
    </source>
</evidence>
<dbReference type="Gene3D" id="1.25.40.10">
    <property type="entry name" value="Tetratricopeptide repeat domain"/>
    <property type="match status" value="2"/>
</dbReference>
<evidence type="ECO:0000256" key="5">
    <source>
        <dbReference type="ARBA" id="ARBA00022803"/>
    </source>
</evidence>
<dbReference type="STRING" id="46731.A0A3M6TY03"/>
<sequence length="318" mass="36959">MAAFLRERRIPWRVRALFAEKGFVLNVCRHLRRPEHIGNYIQRKIYLASNQLVKKSKFGGQLFPPLLSLTWWGASKPQDTGTPQSKEMSELELDIKTADELFDETRTQEVYDLLLKHKDLQKAEIEWRLARACRVLAEECDDADAKKRLTYEALEHAKLALDLDDKNYASHKWYAIGLSIVGDYEGNKAKLENSKIMKDHFERAIELNPTDPTSRYLLGLWCFTFADMNWFTKNMAAALFATPPSSSYEEALSHFQEAEKLEPNFFSKNHLMLGTTLFRQKKREEAKVWLSKAVNENPLKTKDDEKAKEEAEELLKRL</sequence>
<evidence type="ECO:0000256" key="1">
    <source>
        <dbReference type="ARBA" id="ARBA00004245"/>
    </source>
</evidence>